<name>A0A1G6RPJ7_9GAMM</name>
<evidence type="ECO:0000313" key="1">
    <source>
        <dbReference type="EMBL" id="SDD05905.1"/>
    </source>
</evidence>
<protein>
    <recommendedName>
        <fullName evidence="3">Tetratricopeptide repeat-containing protein</fullName>
    </recommendedName>
</protein>
<sequence length="150" mass="17208">MEHWKTTIEAGNRCFSEGDWVRARELYLQALAEAQVMFGRWPDHNMAVAAFVISHHNLADLHLALGQPEEAAENLCASHERLLQTLADSQRPQALREIALHHSRRTYVELLQFISEHGAFPRTDRLLGASQRHAWQRPTVNPAGHGRYYH</sequence>
<dbReference type="SUPFAM" id="SSF48452">
    <property type="entry name" value="TPR-like"/>
    <property type="match status" value="1"/>
</dbReference>
<reference evidence="2" key="1">
    <citation type="submission" date="2016-10" db="EMBL/GenBank/DDBJ databases">
        <authorList>
            <person name="Varghese N."/>
            <person name="Submissions S."/>
        </authorList>
    </citation>
    <scope>NUCLEOTIDE SEQUENCE [LARGE SCALE GENOMIC DNA]</scope>
    <source>
        <strain evidence="2">DSM 26382</strain>
    </source>
</reference>
<evidence type="ECO:0008006" key="3">
    <source>
        <dbReference type="Google" id="ProtNLM"/>
    </source>
</evidence>
<dbReference type="Proteomes" id="UP000199467">
    <property type="component" value="Unassembled WGS sequence"/>
</dbReference>
<dbReference type="InterPro" id="IPR011990">
    <property type="entry name" value="TPR-like_helical_dom_sf"/>
</dbReference>
<dbReference type="EMBL" id="FMZQ01000010">
    <property type="protein sequence ID" value="SDD05905.1"/>
    <property type="molecule type" value="Genomic_DNA"/>
</dbReference>
<evidence type="ECO:0000313" key="2">
    <source>
        <dbReference type="Proteomes" id="UP000199467"/>
    </source>
</evidence>
<keyword evidence="2" id="KW-1185">Reference proteome</keyword>
<gene>
    <name evidence="1" type="ORF">SAMN05216576_11048</name>
</gene>
<organism evidence="1 2">
    <name type="scientific">Ectopseudomonas chengduensis</name>
    <dbReference type="NCBI Taxonomy" id="489632"/>
    <lineage>
        <taxon>Bacteria</taxon>
        <taxon>Pseudomonadati</taxon>
        <taxon>Pseudomonadota</taxon>
        <taxon>Gammaproteobacteria</taxon>
        <taxon>Pseudomonadales</taxon>
        <taxon>Pseudomonadaceae</taxon>
        <taxon>Ectopseudomonas</taxon>
    </lineage>
</organism>
<dbReference type="GeneID" id="83640147"/>
<dbReference type="RefSeq" id="WP_045734130.1">
    <property type="nucleotide sequence ID" value="NZ_FMZQ01000010.1"/>
</dbReference>
<accession>A0A1G6RPJ7</accession>
<proteinExistence type="predicted"/>
<dbReference type="AlphaFoldDB" id="A0A1G6RPJ7"/>
<dbReference type="Gene3D" id="1.25.40.10">
    <property type="entry name" value="Tetratricopeptide repeat domain"/>
    <property type="match status" value="1"/>
</dbReference>